<protein>
    <recommendedName>
        <fullName evidence="2">DUF4045 domain-containing protein</fullName>
    </recommendedName>
</protein>
<proteinExistence type="predicted"/>
<name>A0A9P4I4V3_9PEZI</name>
<dbReference type="OrthoDB" id="6375767at2759"/>
<evidence type="ECO:0000259" key="2">
    <source>
        <dbReference type="Pfam" id="PF13254"/>
    </source>
</evidence>
<dbReference type="InterPro" id="IPR025118">
    <property type="entry name" value="DUF4045"/>
</dbReference>
<dbReference type="Pfam" id="PF13254">
    <property type="entry name" value="DUF4045"/>
    <property type="match status" value="1"/>
</dbReference>
<evidence type="ECO:0000313" key="3">
    <source>
        <dbReference type="EMBL" id="KAF2092745.1"/>
    </source>
</evidence>
<feature type="compositionally biased region" description="Basic and acidic residues" evidence="1">
    <location>
        <begin position="22"/>
        <end position="31"/>
    </location>
</feature>
<feature type="compositionally biased region" description="Basic and acidic residues" evidence="1">
    <location>
        <begin position="39"/>
        <end position="56"/>
    </location>
</feature>
<dbReference type="EMBL" id="ML978143">
    <property type="protein sequence ID" value="KAF2092745.1"/>
    <property type="molecule type" value="Genomic_DNA"/>
</dbReference>
<feature type="domain" description="DUF4045" evidence="2">
    <location>
        <begin position="10"/>
        <end position="219"/>
    </location>
</feature>
<dbReference type="AlphaFoldDB" id="A0A9P4I4V3"/>
<evidence type="ECO:0000256" key="1">
    <source>
        <dbReference type="SAM" id="MobiDB-lite"/>
    </source>
</evidence>
<gene>
    <name evidence="3" type="ORF">NA57DRAFT_49819</name>
</gene>
<feature type="compositionally biased region" description="Polar residues" evidence="1">
    <location>
        <begin position="156"/>
        <end position="166"/>
    </location>
</feature>
<reference evidence="3" key="1">
    <citation type="journal article" date="2020" name="Stud. Mycol.">
        <title>101 Dothideomycetes genomes: a test case for predicting lifestyles and emergence of pathogens.</title>
        <authorList>
            <person name="Haridas S."/>
            <person name="Albert R."/>
            <person name="Binder M."/>
            <person name="Bloem J."/>
            <person name="Labutti K."/>
            <person name="Salamov A."/>
            <person name="Andreopoulos B."/>
            <person name="Baker S."/>
            <person name="Barry K."/>
            <person name="Bills G."/>
            <person name="Bluhm B."/>
            <person name="Cannon C."/>
            <person name="Castanera R."/>
            <person name="Culley D."/>
            <person name="Daum C."/>
            <person name="Ezra D."/>
            <person name="Gonzalez J."/>
            <person name="Henrissat B."/>
            <person name="Kuo A."/>
            <person name="Liang C."/>
            <person name="Lipzen A."/>
            <person name="Lutzoni F."/>
            <person name="Magnuson J."/>
            <person name="Mondo S."/>
            <person name="Nolan M."/>
            <person name="Ohm R."/>
            <person name="Pangilinan J."/>
            <person name="Park H.-J."/>
            <person name="Ramirez L."/>
            <person name="Alfaro M."/>
            <person name="Sun H."/>
            <person name="Tritt A."/>
            <person name="Yoshinaga Y."/>
            <person name="Zwiers L.-H."/>
            <person name="Turgeon B."/>
            <person name="Goodwin S."/>
            <person name="Spatafora J."/>
            <person name="Crous P."/>
            <person name="Grigoriev I."/>
        </authorList>
    </citation>
    <scope>NUCLEOTIDE SEQUENCE</scope>
    <source>
        <strain evidence="3">CBS 133067</strain>
    </source>
</reference>
<organism evidence="3 4">
    <name type="scientific">Rhizodiscina lignyota</name>
    <dbReference type="NCBI Taxonomy" id="1504668"/>
    <lineage>
        <taxon>Eukaryota</taxon>
        <taxon>Fungi</taxon>
        <taxon>Dikarya</taxon>
        <taxon>Ascomycota</taxon>
        <taxon>Pezizomycotina</taxon>
        <taxon>Dothideomycetes</taxon>
        <taxon>Pleosporomycetidae</taxon>
        <taxon>Aulographales</taxon>
        <taxon>Rhizodiscinaceae</taxon>
        <taxon>Rhizodiscina</taxon>
    </lineage>
</organism>
<feature type="compositionally biased region" description="Low complexity" evidence="1">
    <location>
        <begin position="132"/>
        <end position="148"/>
    </location>
</feature>
<evidence type="ECO:0000313" key="4">
    <source>
        <dbReference type="Proteomes" id="UP000799772"/>
    </source>
</evidence>
<accession>A0A9P4I4V3</accession>
<sequence>MSASPQDDLDPSAFVKRIRELSEKHEQEDALRLSSIEADIEKGRSERAARRAERARSLSPEKTATPPSTATKTLDLDSNAAMEALSPSAPRADAIGETMTKLTSAPEPSRPESPTKSASALARSGTLSWQQRPGSSGGRRPFSGVGSRASEETAEPTRTQIAQSLGSKDPSWFKQTADRGTGSAAYRRNQEDPVVDGEAPRRFGLPGMSRAESASSPVEGATSPPPDS</sequence>
<keyword evidence="4" id="KW-1185">Reference proteome</keyword>
<feature type="non-terminal residue" evidence="3">
    <location>
        <position position="228"/>
    </location>
</feature>
<feature type="compositionally biased region" description="Low complexity" evidence="1">
    <location>
        <begin position="60"/>
        <end position="73"/>
    </location>
</feature>
<dbReference type="Proteomes" id="UP000799772">
    <property type="component" value="Unassembled WGS sequence"/>
</dbReference>
<feature type="region of interest" description="Disordered" evidence="1">
    <location>
        <begin position="22"/>
        <end position="228"/>
    </location>
</feature>
<comment type="caution">
    <text evidence="3">The sequence shown here is derived from an EMBL/GenBank/DDBJ whole genome shotgun (WGS) entry which is preliminary data.</text>
</comment>